<evidence type="ECO:0000259" key="1">
    <source>
        <dbReference type="PROSITE" id="PS50805"/>
    </source>
</evidence>
<name>A0A7J7F1Z9_DICBM</name>
<dbReference type="EMBL" id="JACDTQ010001574">
    <property type="protein sequence ID" value="KAF5922001.1"/>
    <property type="molecule type" value="Genomic_DNA"/>
</dbReference>
<evidence type="ECO:0000313" key="3">
    <source>
        <dbReference type="Proteomes" id="UP000551758"/>
    </source>
</evidence>
<protein>
    <recommendedName>
        <fullName evidence="1">KRAB domain-containing protein</fullName>
    </recommendedName>
</protein>
<feature type="domain" description="KRAB" evidence="1">
    <location>
        <begin position="9"/>
        <end position="80"/>
    </location>
</feature>
<keyword evidence="3" id="KW-1185">Reference proteome</keyword>
<comment type="caution">
    <text evidence="2">The sequence shown here is derived from an EMBL/GenBank/DDBJ whole genome shotgun (WGS) entry which is preliminary data.</text>
</comment>
<dbReference type="SUPFAM" id="SSF109640">
    <property type="entry name" value="KRAB domain (Kruppel-associated box)"/>
    <property type="match status" value="1"/>
</dbReference>
<dbReference type="InterPro" id="IPR036051">
    <property type="entry name" value="KRAB_dom_sf"/>
</dbReference>
<sequence length="123" mass="14709">IEEKFQGSVSFMDVTVGFTQEEWQHLDSTQRSLYRDVMLENYNNLVSVGYCVTKPEVIFRLEQGEEPWILEEEFPSQTFPGELTYTAQMNIREFIIFPWLIQRLTTLQCLSQEYLFRNPNPWK</sequence>
<dbReference type="CDD" id="cd07765">
    <property type="entry name" value="KRAB_A-box"/>
    <property type="match status" value="1"/>
</dbReference>
<dbReference type="PROSITE" id="PS50805">
    <property type="entry name" value="KRAB"/>
    <property type="match status" value="1"/>
</dbReference>
<dbReference type="Proteomes" id="UP000551758">
    <property type="component" value="Unassembled WGS sequence"/>
</dbReference>
<organism evidence="2 3">
    <name type="scientific">Diceros bicornis minor</name>
    <name type="common">South-central black rhinoceros</name>
    <dbReference type="NCBI Taxonomy" id="77932"/>
    <lineage>
        <taxon>Eukaryota</taxon>
        <taxon>Metazoa</taxon>
        <taxon>Chordata</taxon>
        <taxon>Craniata</taxon>
        <taxon>Vertebrata</taxon>
        <taxon>Euteleostomi</taxon>
        <taxon>Mammalia</taxon>
        <taxon>Eutheria</taxon>
        <taxon>Laurasiatheria</taxon>
        <taxon>Perissodactyla</taxon>
        <taxon>Rhinocerotidae</taxon>
        <taxon>Diceros</taxon>
    </lineage>
</organism>
<dbReference type="InterPro" id="IPR050169">
    <property type="entry name" value="Krueppel_C2H2_ZnF"/>
</dbReference>
<feature type="non-terminal residue" evidence="2">
    <location>
        <position position="1"/>
    </location>
</feature>
<dbReference type="PANTHER" id="PTHR23232:SF134">
    <property type="entry name" value="KRAB DOMAIN-CONTAINING PROTEIN"/>
    <property type="match status" value="1"/>
</dbReference>
<dbReference type="SMART" id="SM00349">
    <property type="entry name" value="KRAB"/>
    <property type="match status" value="1"/>
</dbReference>
<gene>
    <name evidence="2" type="ORF">HPG69_015451</name>
</gene>
<proteinExistence type="predicted"/>
<reference evidence="2 3" key="1">
    <citation type="journal article" date="2020" name="Mol. Biol. Evol.">
        <title>Interspecific Gene Flow and the Evolution of Specialization in Black and White Rhinoceros.</title>
        <authorList>
            <person name="Moodley Y."/>
            <person name="Westbury M.V."/>
            <person name="Russo I.M."/>
            <person name="Gopalakrishnan S."/>
            <person name="Rakotoarivelo A."/>
            <person name="Olsen R.A."/>
            <person name="Prost S."/>
            <person name="Tunstall T."/>
            <person name="Ryder O.A."/>
            <person name="Dalen L."/>
            <person name="Bruford M.W."/>
        </authorList>
    </citation>
    <scope>NUCLEOTIDE SEQUENCE [LARGE SCALE GENOMIC DNA]</scope>
    <source>
        <strain evidence="2">SBR-YM</strain>
        <tissue evidence="2">Skin</tissue>
    </source>
</reference>
<dbReference type="Pfam" id="PF01352">
    <property type="entry name" value="KRAB"/>
    <property type="match status" value="1"/>
</dbReference>
<accession>A0A7J7F1Z9</accession>
<evidence type="ECO:0000313" key="2">
    <source>
        <dbReference type="EMBL" id="KAF5922001.1"/>
    </source>
</evidence>
<dbReference type="GO" id="GO:0006355">
    <property type="term" value="P:regulation of DNA-templated transcription"/>
    <property type="evidence" value="ECO:0007669"/>
    <property type="project" value="InterPro"/>
</dbReference>
<dbReference type="PANTHER" id="PTHR23232">
    <property type="entry name" value="KRAB DOMAIN C2H2 ZINC FINGER"/>
    <property type="match status" value="1"/>
</dbReference>
<dbReference type="AlphaFoldDB" id="A0A7J7F1Z9"/>
<dbReference type="InterPro" id="IPR001909">
    <property type="entry name" value="KRAB"/>
</dbReference>
<dbReference type="Gene3D" id="6.10.140.140">
    <property type="match status" value="1"/>
</dbReference>